<sequence>MSIHSLSLSHTHVVGIFAFSVDIWGLYLRAKAILLELSREAKVGPIHWTC</sequence>
<name>A0A0A8Y7G3_ARUDO</name>
<reference evidence="1" key="1">
    <citation type="submission" date="2014-09" db="EMBL/GenBank/DDBJ databases">
        <authorList>
            <person name="Magalhaes I.L.F."/>
            <person name="Oliveira U."/>
            <person name="Santos F.R."/>
            <person name="Vidigal T.H.D.A."/>
            <person name="Brescovit A.D."/>
            <person name="Santos A.J."/>
        </authorList>
    </citation>
    <scope>NUCLEOTIDE SEQUENCE</scope>
    <source>
        <tissue evidence="1">Shoot tissue taken approximately 20 cm above the soil surface</tissue>
    </source>
</reference>
<organism evidence="1">
    <name type="scientific">Arundo donax</name>
    <name type="common">Giant reed</name>
    <name type="synonym">Donax arundinaceus</name>
    <dbReference type="NCBI Taxonomy" id="35708"/>
    <lineage>
        <taxon>Eukaryota</taxon>
        <taxon>Viridiplantae</taxon>
        <taxon>Streptophyta</taxon>
        <taxon>Embryophyta</taxon>
        <taxon>Tracheophyta</taxon>
        <taxon>Spermatophyta</taxon>
        <taxon>Magnoliopsida</taxon>
        <taxon>Liliopsida</taxon>
        <taxon>Poales</taxon>
        <taxon>Poaceae</taxon>
        <taxon>PACMAD clade</taxon>
        <taxon>Arundinoideae</taxon>
        <taxon>Arundineae</taxon>
        <taxon>Arundo</taxon>
    </lineage>
</organism>
<dbReference type="EMBL" id="GBRH01275816">
    <property type="protein sequence ID" value="JAD22079.1"/>
    <property type="molecule type" value="Transcribed_RNA"/>
</dbReference>
<accession>A0A0A8Y7G3</accession>
<protein>
    <submittedName>
        <fullName evidence="1">Uncharacterized protein</fullName>
    </submittedName>
</protein>
<dbReference type="AlphaFoldDB" id="A0A0A8Y7G3"/>
<evidence type="ECO:0000313" key="1">
    <source>
        <dbReference type="EMBL" id="JAD22079.1"/>
    </source>
</evidence>
<proteinExistence type="predicted"/>
<reference evidence="1" key="2">
    <citation type="journal article" date="2015" name="Data Brief">
        <title>Shoot transcriptome of the giant reed, Arundo donax.</title>
        <authorList>
            <person name="Barrero R.A."/>
            <person name="Guerrero F.D."/>
            <person name="Moolhuijzen P."/>
            <person name="Goolsby J.A."/>
            <person name="Tidwell J."/>
            <person name="Bellgard S.E."/>
            <person name="Bellgard M.I."/>
        </authorList>
    </citation>
    <scope>NUCLEOTIDE SEQUENCE</scope>
    <source>
        <tissue evidence="1">Shoot tissue taken approximately 20 cm above the soil surface</tissue>
    </source>
</reference>